<dbReference type="AlphaFoldDB" id="A0A834KUZ7"/>
<gene>
    <name evidence="1" type="ORF">H0235_013183</name>
</gene>
<keyword evidence="2" id="KW-1185">Reference proteome</keyword>
<protein>
    <submittedName>
        <fullName evidence="1">Uncharacterized protein</fullName>
    </submittedName>
</protein>
<organism evidence="1 2">
    <name type="scientific">Vespula pensylvanica</name>
    <name type="common">Western yellow jacket</name>
    <name type="synonym">Wasp</name>
    <dbReference type="NCBI Taxonomy" id="30213"/>
    <lineage>
        <taxon>Eukaryota</taxon>
        <taxon>Metazoa</taxon>
        <taxon>Ecdysozoa</taxon>
        <taxon>Arthropoda</taxon>
        <taxon>Hexapoda</taxon>
        <taxon>Insecta</taxon>
        <taxon>Pterygota</taxon>
        <taxon>Neoptera</taxon>
        <taxon>Endopterygota</taxon>
        <taxon>Hymenoptera</taxon>
        <taxon>Apocrita</taxon>
        <taxon>Aculeata</taxon>
        <taxon>Vespoidea</taxon>
        <taxon>Vespidae</taxon>
        <taxon>Vespinae</taxon>
        <taxon>Vespula</taxon>
    </lineage>
</organism>
<reference evidence="1" key="1">
    <citation type="journal article" date="2020" name="G3 (Bethesda)">
        <title>High-Quality Assemblies for Three Invasive Social Wasps from the &lt;i&gt;Vespula&lt;/i&gt; Genus.</title>
        <authorList>
            <person name="Harrop T.W.R."/>
            <person name="Guhlin J."/>
            <person name="McLaughlin G.M."/>
            <person name="Permina E."/>
            <person name="Stockwell P."/>
            <person name="Gilligan J."/>
            <person name="Le Lec M.F."/>
            <person name="Gruber M.A.M."/>
            <person name="Quinn O."/>
            <person name="Lovegrove M."/>
            <person name="Duncan E.J."/>
            <person name="Remnant E.J."/>
            <person name="Van Eeckhoven J."/>
            <person name="Graham B."/>
            <person name="Knapp R.A."/>
            <person name="Langford K.W."/>
            <person name="Kronenberg Z."/>
            <person name="Press M.O."/>
            <person name="Eacker S.M."/>
            <person name="Wilson-Rankin E.E."/>
            <person name="Purcell J."/>
            <person name="Lester P.J."/>
            <person name="Dearden P.K."/>
        </authorList>
    </citation>
    <scope>NUCLEOTIDE SEQUENCE</scope>
    <source>
        <strain evidence="1">Volc-1</strain>
    </source>
</reference>
<comment type="caution">
    <text evidence="1">The sequence shown here is derived from an EMBL/GenBank/DDBJ whole genome shotgun (WGS) entry which is preliminary data.</text>
</comment>
<evidence type="ECO:0000313" key="1">
    <source>
        <dbReference type="EMBL" id="KAF7413332.1"/>
    </source>
</evidence>
<name>A0A834KUZ7_VESPE</name>
<dbReference type="EMBL" id="JACSDY010000012">
    <property type="protein sequence ID" value="KAF7413332.1"/>
    <property type="molecule type" value="Genomic_DNA"/>
</dbReference>
<accession>A0A834KUZ7</accession>
<proteinExistence type="predicted"/>
<sequence length="141" mass="15801">MREGKFSRRERARKFGAKIVSDPFYERVGDTETESRSSSTKSSTRRFSMAFCPSLVAPSLLATNTPSAGRSPRTTIRVNVAKSCRRLPPISYLPPLVLVSSAFQAPRVAFAMLAYDEIRTKSITLAYVLSYSDHAREEYLL</sequence>
<dbReference type="Proteomes" id="UP000600918">
    <property type="component" value="Unassembled WGS sequence"/>
</dbReference>
<evidence type="ECO:0000313" key="2">
    <source>
        <dbReference type="Proteomes" id="UP000600918"/>
    </source>
</evidence>